<comment type="caution">
    <text evidence="1">The sequence shown here is derived from an EMBL/GenBank/DDBJ whole genome shotgun (WGS) entry which is preliminary data.</text>
</comment>
<dbReference type="Proteomes" id="UP000603317">
    <property type="component" value="Unassembled WGS sequence"/>
</dbReference>
<evidence type="ECO:0000313" key="2">
    <source>
        <dbReference type="Proteomes" id="UP000603317"/>
    </source>
</evidence>
<dbReference type="RefSeq" id="WP_188642140.1">
    <property type="nucleotide sequence ID" value="NZ_BMID01000001.1"/>
</dbReference>
<protein>
    <recommendedName>
        <fullName evidence="3">DUF4034 domain-containing protein</fullName>
    </recommendedName>
</protein>
<reference evidence="2" key="1">
    <citation type="journal article" date="2019" name="Int. J. Syst. Evol. Microbiol.">
        <title>The Global Catalogue of Microorganisms (GCM) 10K type strain sequencing project: providing services to taxonomists for standard genome sequencing and annotation.</title>
        <authorList>
            <consortium name="The Broad Institute Genomics Platform"/>
            <consortium name="The Broad Institute Genome Sequencing Center for Infectious Disease"/>
            <person name="Wu L."/>
            <person name="Ma J."/>
        </authorList>
    </citation>
    <scope>NUCLEOTIDE SEQUENCE [LARGE SCALE GENOMIC DNA]</scope>
    <source>
        <strain evidence="2">CGMCC 1.15297</strain>
    </source>
</reference>
<accession>A0ABQ1FCV0</accession>
<dbReference type="EMBL" id="BMID01000001">
    <property type="protein sequence ID" value="GGA06437.1"/>
    <property type="molecule type" value="Genomic_DNA"/>
</dbReference>
<name>A0ABQ1FCV0_9SPHN</name>
<evidence type="ECO:0000313" key="1">
    <source>
        <dbReference type="EMBL" id="GGA06437.1"/>
    </source>
</evidence>
<sequence>MAALLGALFSAQPASAQWLQAETQNFVIHAELDEEELRDVALHMEEFNRLLQRQMPAQLRPGRKFHIWLDGGMNRISGLFGHRIFSAARDWHDLPGAFAQYDPGENPRYRYYPLYSAVGRFYLSNGFVRTLPYWLADGLPIYFATAYVDEGQFLLGAPDNPRMMNEPMSVSRIEELLTTRQKPESFGRFRTLQSANAVFTNLLLSDPANDALIGRYLALFNAGKSYEEAMAVFGDLRPLTVDMRNKMGRKVKLRAVPIDPEAPKQIFIRPMGQDEVALIVPRFRRLIDEDREDVAKDLRKLTERFPDSAETWYQYAAAEFALTKGRERDGEPAFGGLGFADNVLVIKAWHYSDREAWAAVNRALALDSGHPHANRLKAEIMLARMLNAGDGDDAEQFAEIRALLGTLVERPEEFPFAAVFNYQTYIEQGLRAPQEAFDAFGRAFLGSAGVRSFRYAYAAELVRRGEHAIARRLLESMLNDPRYSEAAQRALDQIPDPPV</sequence>
<organism evidence="1 2">
    <name type="scientific">Blastomonas marina</name>
    <dbReference type="NCBI Taxonomy" id="1867408"/>
    <lineage>
        <taxon>Bacteria</taxon>
        <taxon>Pseudomonadati</taxon>
        <taxon>Pseudomonadota</taxon>
        <taxon>Alphaproteobacteria</taxon>
        <taxon>Sphingomonadales</taxon>
        <taxon>Sphingomonadaceae</taxon>
        <taxon>Blastomonas</taxon>
    </lineage>
</organism>
<proteinExistence type="predicted"/>
<gene>
    <name evidence="1" type="ORF">GCM10010923_15390</name>
</gene>
<evidence type="ECO:0008006" key="3">
    <source>
        <dbReference type="Google" id="ProtNLM"/>
    </source>
</evidence>
<keyword evidence="2" id="KW-1185">Reference proteome</keyword>